<evidence type="ECO:0000256" key="4">
    <source>
        <dbReference type="ARBA" id="ARBA00022723"/>
    </source>
</evidence>
<dbReference type="SMART" id="SM00046">
    <property type="entry name" value="DAGKc"/>
    <property type="match status" value="1"/>
</dbReference>
<evidence type="ECO:0000259" key="14">
    <source>
        <dbReference type="PROSITE" id="PS50146"/>
    </source>
</evidence>
<keyword evidence="4" id="KW-0479">Metal-binding</keyword>
<dbReference type="InterPro" id="IPR037607">
    <property type="entry name" value="DGK"/>
</dbReference>
<comment type="similarity">
    <text evidence="2 12">Belongs to the eukaryotic diacylglycerol kinase family.</text>
</comment>
<keyword evidence="3 12" id="KW-0808">Transferase</keyword>
<evidence type="ECO:0000256" key="2">
    <source>
        <dbReference type="ARBA" id="ARBA00009280"/>
    </source>
</evidence>
<dbReference type="EnsemblMetazoa" id="XM_019994734.1">
    <property type="protein sequence ID" value="XP_019850293.1"/>
    <property type="gene ID" value="LOC100632913"/>
</dbReference>
<keyword evidence="6 12" id="KW-0547">Nucleotide-binding</keyword>
<feature type="domain" description="DAGKc" evidence="14">
    <location>
        <begin position="332"/>
        <end position="469"/>
    </location>
</feature>
<dbReference type="InterPro" id="IPR017438">
    <property type="entry name" value="ATP-NAD_kinase_N"/>
</dbReference>
<dbReference type="GO" id="GO:0005524">
    <property type="term" value="F:ATP binding"/>
    <property type="evidence" value="ECO:0007669"/>
    <property type="project" value="UniProtKB-KW"/>
</dbReference>
<evidence type="ECO:0000256" key="9">
    <source>
        <dbReference type="ARBA" id="ARBA00022833"/>
    </source>
</evidence>
<evidence type="ECO:0000256" key="8">
    <source>
        <dbReference type="ARBA" id="ARBA00022777"/>
    </source>
</evidence>
<dbReference type="Gene3D" id="2.60.200.40">
    <property type="match status" value="1"/>
</dbReference>
<dbReference type="SUPFAM" id="SSF111331">
    <property type="entry name" value="NAD kinase/diacylglycerol kinase-like"/>
    <property type="match status" value="1"/>
</dbReference>
<name>A0AAN0J0P2_AMPQE</name>
<dbReference type="InterPro" id="IPR000756">
    <property type="entry name" value="Diacylglycerol_kin_accessory"/>
</dbReference>
<accession>A0AAN0J0P2</accession>
<dbReference type="InterPro" id="IPR016064">
    <property type="entry name" value="NAD/diacylglycerol_kinase_sf"/>
</dbReference>
<dbReference type="InterPro" id="IPR002219">
    <property type="entry name" value="PKC_DAG/PE"/>
</dbReference>
<dbReference type="SUPFAM" id="SSF57889">
    <property type="entry name" value="Cysteine-rich domain"/>
    <property type="match status" value="4"/>
</dbReference>
<dbReference type="InterPro" id="IPR046349">
    <property type="entry name" value="C1-like_sf"/>
</dbReference>
<dbReference type="GeneID" id="100632913"/>
<dbReference type="GO" id="GO:0008270">
    <property type="term" value="F:zinc ion binding"/>
    <property type="evidence" value="ECO:0007669"/>
    <property type="project" value="UniProtKB-KW"/>
</dbReference>
<dbReference type="SMART" id="SM00045">
    <property type="entry name" value="DAGKa"/>
    <property type="match status" value="1"/>
</dbReference>
<evidence type="ECO:0000256" key="3">
    <source>
        <dbReference type="ARBA" id="ARBA00022679"/>
    </source>
</evidence>
<comment type="subcellular location">
    <subcellularLocation>
        <location evidence="1">Membrane</location>
    </subcellularLocation>
</comment>
<protein>
    <recommendedName>
        <fullName evidence="12">Diacylglycerol kinase</fullName>
        <shortName evidence="12">DAG kinase</shortName>
        <ecNumber evidence="12">2.7.1.107</ecNumber>
    </recommendedName>
</protein>
<dbReference type="AlphaFoldDB" id="A0AAN0J0P2"/>
<keyword evidence="7" id="KW-0863">Zinc-finger</keyword>
<dbReference type="KEGG" id="aqu:100632913"/>
<dbReference type="Gene3D" id="3.40.50.10330">
    <property type="entry name" value="Probable inorganic polyphosphate/atp-NAD kinase, domain 1"/>
    <property type="match status" value="1"/>
</dbReference>
<dbReference type="GO" id="GO:0016020">
    <property type="term" value="C:membrane"/>
    <property type="evidence" value="ECO:0007669"/>
    <property type="project" value="UniProtKB-SubCell"/>
</dbReference>
<dbReference type="CDD" id="cd20804">
    <property type="entry name" value="C1_DGKtheta_typeV_rpt2"/>
    <property type="match status" value="1"/>
</dbReference>
<sequence>MSHDFRLKSFYKPAYCNYCTDLLWGIMNQGYQCTVCNAISHDRCLMESRKMSCTVKSGGYRPLNFISNNKIKDPLTAAVKTGHEFKVKSYYKPTYCHQCSELLWGLMNQGYQCTVCNFVCHERCLSSLTVDCTHLLSEQITNPIGHTWISPKSSANKRKWCNVCRKKITGSAMYCKVCRRYAHKYCIGHELNNCKECSSTCTTKTDFDHHWIEGNLTSHAKCEMCTKPCFTDLCLTGFRCGWCGITLHSSCFNAFIKSDKCKSCDFRDLSHMILPPYCVSMPISQRTLQQDETLEDVHVTELFNAEIFYTAISSTSFHITVVPTINEEMLGDAQEPVLVFINGRSGGNQGIELINGFSRHLNPLQVYDLSAGGPLPGLYSFRNVSKYRVLVGGGDGTVGWVLSGLDFMKDHLKCPVPPCAVLPLGTGNDLARALKWGGGYTGEKVMQLLYAIEDADRQPFDRWNVKFKEDFQLISEAEGAVECKTVTMNNYLGIGLDAEIALDFHQAREDHPEKFNSRLHNKGVYLQLGVQKTFSRDTSAELHQVMALKVDDKFVSLPTGLKGIVLLNIESWGAGSEPWGSHIEEGFEKNTYSDGMLEVMGLSGPMHLGRIKSSLQNGIRIAQGTNISISFSSTLPVQVDGEAWQQTPCEIEVNLLEQRAIMLRKSPNQQRPSSR</sequence>
<reference evidence="15" key="2">
    <citation type="submission" date="2024-06" db="UniProtKB">
        <authorList>
            <consortium name="EnsemblMetazoa"/>
        </authorList>
    </citation>
    <scope>IDENTIFICATION</scope>
</reference>
<reference evidence="16" key="1">
    <citation type="journal article" date="2010" name="Nature">
        <title>The Amphimedon queenslandica genome and the evolution of animal complexity.</title>
        <authorList>
            <person name="Srivastava M."/>
            <person name="Simakov O."/>
            <person name="Chapman J."/>
            <person name="Fahey B."/>
            <person name="Gauthier M.E."/>
            <person name="Mitros T."/>
            <person name="Richards G.S."/>
            <person name="Conaco C."/>
            <person name="Dacre M."/>
            <person name="Hellsten U."/>
            <person name="Larroux C."/>
            <person name="Putnam N.H."/>
            <person name="Stanke M."/>
            <person name="Adamska M."/>
            <person name="Darling A."/>
            <person name="Degnan S.M."/>
            <person name="Oakley T.H."/>
            <person name="Plachetzki D.C."/>
            <person name="Zhai Y."/>
            <person name="Adamski M."/>
            <person name="Calcino A."/>
            <person name="Cummins S.F."/>
            <person name="Goodstein D.M."/>
            <person name="Harris C."/>
            <person name="Jackson D.J."/>
            <person name="Leys S.P."/>
            <person name="Shu S."/>
            <person name="Woodcroft B.J."/>
            <person name="Vervoort M."/>
            <person name="Kosik K.S."/>
            <person name="Manning G."/>
            <person name="Degnan B.M."/>
            <person name="Rokhsar D.S."/>
        </authorList>
    </citation>
    <scope>NUCLEOTIDE SEQUENCE [LARGE SCALE GENOMIC DNA]</scope>
</reference>
<organism evidence="15 16">
    <name type="scientific">Amphimedon queenslandica</name>
    <name type="common">Sponge</name>
    <dbReference type="NCBI Taxonomy" id="400682"/>
    <lineage>
        <taxon>Eukaryota</taxon>
        <taxon>Metazoa</taxon>
        <taxon>Porifera</taxon>
        <taxon>Demospongiae</taxon>
        <taxon>Heteroscleromorpha</taxon>
        <taxon>Haplosclerida</taxon>
        <taxon>Niphatidae</taxon>
        <taxon>Amphimedon</taxon>
    </lineage>
</organism>
<dbReference type="InterPro" id="IPR020454">
    <property type="entry name" value="DAG/PE-bd"/>
</dbReference>
<dbReference type="Pfam" id="PF00609">
    <property type="entry name" value="DAGK_acc"/>
    <property type="match status" value="1"/>
</dbReference>
<evidence type="ECO:0000256" key="12">
    <source>
        <dbReference type="RuleBase" id="RU361128"/>
    </source>
</evidence>
<dbReference type="InterPro" id="IPR001206">
    <property type="entry name" value="Diacylglycerol_kinase_cat_dom"/>
</dbReference>
<keyword evidence="5" id="KW-0677">Repeat</keyword>
<proteinExistence type="inferred from homology"/>
<dbReference type="PANTHER" id="PTHR11255">
    <property type="entry name" value="DIACYLGLYCEROL KINASE"/>
    <property type="match status" value="1"/>
</dbReference>
<dbReference type="CDD" id="cd20803">
    <property type="entry name" value="C1_DGKtheta_typeV_rpt1"/>
    <property type="match status" value="2"/>
</dbReference>
<dbReference type="RefSeq" id="XP_019850293.1">
    <property type="nucleotide sequence ID" value="XM_019994734.1"/>
</dbReference>
<comment type="catalytic activity">
    <reaction evidence="12">
        <text>a 1,2-diacyl-sn-glycerol + ATP = a 1,2-diacyl-sn-glycero-3-phosphate + ADP + H(+)</text>
        <dbReference type="Rhea" id="RHEA:10272"/>
        <dbReference type="ChEBI" id="CHEBI:15378"/>
        <dbReference type="ChEBI" id="CHEBI:17815"/>
        <dbReference type="ChEBI" id="CHEBI:30616"/>
        <dbReference type="ChEBI" id="CHEBI:58608"/>
        <dbReference type="ChEBI" id="CHEBI:456216"/>
        <dbReference type="EC" id="2.7.1.107"/>
    </reaction>
</comment>
<feature type="domain" description="Phorbol-ester/DAG-type" evidence="13">
    <location>
        <begin position="145"/>
        <end position="194"/>
    </location>
</feature>
<dbReference type="EC" id="2.7.1.107" evidence="12"/>
<evidence type="ECO:0000256" key="5">
    <source>
        <dbReference type="ARBA" id="ARBA00022737"/>
    </source>
</evidence>
<dbReference type="PRINTS" id="PR00008">
    <property type="entry name" value="DAGPEDOMAIN"/>
</dbReference>
<keyword evidence="11" id="KW-0472">Membrane</keyword>
<dbReference type="PANTHER" id="PTHR11255:SF54">
    <property type="entry name" value="DIACYLGLYCEROL KINASE THETA"/>
    <property type="match status" value="1"/>
</dbReference>
<evidence type="ECO:0000256" key="6">
    <source>
        <dbReference type="ARBA" id="ARBA00022741"/>
    </source>
</evidence>
<dbReference type="PROSITE" id="PS00479">
    <property type="entry name" value="ZF_DAG_PE_1"/>
    <property type="match status" value="2"/>
</dbReference>
<keyword evidence="16" id="KW-1185">Reference proteome</keyword>
<feature type="domain" description="Phorbol-ester/DAG-type" evidence="13">
    <location>
        <begin position="2"/>
        <end position="53"/>
    </location>
</feature>
<evidence type="ECO:0000256" key="11">
    <source>
        <dbReference type="ARBA" id="ARBA00023136"/>
    </source>
</evidence>
<evidence type="ECO:0000313" key="16">
    <source>
        <dbReference type="Proteomes" id="UP000007879"/>
    </source>
</evidence>
<evidence type="ECO:0000256" key="10">
    <source>
        <dbReference type="ARBA" id="ARBA00022840"/>
    </source>
</evidence>
<dbReference type="Proteomes" id="UP000007879">
    <property type="component" value="Unassembled WGS sequence"/>
</dbReference>
<evidence type="ECO:0000313" key="15">
    <source>
        <dbReference type="EnsemblMetazoa" id="XP_019850293.1"/>
    </source>
</evidence>
<dbReference type="Pfam" id="PF00781">
    <property type="entry name" value="DAGK_cat"/>
    <property type="match status" value="1"/>
</dbReference>
<feature type="domain" description="Phorbol-ester/DAG-type" evidence="13">
    <location>
        <begin position="208"/>
        <end position="261"/>
    </location>
</feature>
<dbReference type="GO" id="GO:0004143">
    <property type="term" value="F:ATP-dependent diacylglycerol kinase activity"/>
    <property type="evidence" value="ECO:0007669"/>
    <property type="project" value="UniProtKB-EC"/>
</dbReference>
<dbReference type="Pfam" id="PF00130">
    <property type="entry name" value="C1_1"/>
    <property type="match status" value="3"/>
</dbReference>
<keyword evidence="10 12" id="KW-0067">ATP-binding</keyword>
<dbReference type="SMART" id="SM00109">
    <property type="entry name" value="C1"/>
    <property type="match status" value="4"/>
</dbReference>
<evidence type="ECO:0000256" key="7">
    <source>
        <dbReference type="ARBA" id="ARBA00022771"/>
    </source>
</evidence>
<dbReference type="GO" id="GO:0007200">
    <property type="term" value="P:phospholipase C-activating G protein-coupled receptor signaling pathway"/>
    <property type="evidence" value="ECO:0007669"/>
    <property type="project" value="InterPro"/>
</dbReference>
<dbReference type="PROSITE" id="PS50081">
    <property type="entry name" value="ZF_DAG_PE_2"/>
    <property type="match status" value="4"/>
</dbReference>
<dbReference type="Gene3D" id="3.30.60.20">
    <property type="match status" value="3"/>
</dbReference>
<evidence type="ECO:0000259" key="13">
    <source>
        <dbReference type="PROSITE" id="PS50081"/>
    </source>
</evidence>
<keyword evidence="8 12" id="KW-0418">Kinase</keyword>
<evidence type="ECO:0000256" key="1">
    <source>
        <dbReference type="ARBA" id="ARBA00004370"/>
    </source>
</evidence>
<feature type="domain" description="Phorbol-ester/DAG-type" evidence="13">
    <location>
        <begin position="82"/>
        <end position="132"/>
    </location>
</feature>
<keyword evidence="9" id="KW-0862">Zinc</keyword>
<dbReference type="PROSITE" id="PS50146">
    <property type="entry name" value="DAGK"/>
    <property type="match status" value="1"/>
</dbReference>